<keyword evidence="2" id="KW-0804">Transcription</keyword>
<evidence type="ECO:0000256" key="3">
    <source>
        <dbReference type="PROSITE-ProRule" id="PRU01191"/>
    </source>
</evidence>
<keyword evidence="1" id="KW-0805">Transcription regulation</keyword>
<reference evidence="4 5" key="1">
    <citation type="submission" date="2024-11" db="EMBL/GenBank/DDBJ databases">
        <title>A near-complete genome assembly of Cinchona calisaya.</title>
        <authorList>
            <person name="Lian D.C."/>
            <person name="Zhao X.W."/>
            <person name="Wei L."/>
        </authorList>
    </citation>
    <scope>NUCLEOTIDE SEQUENCE [LARGE SCALE GENOMIC DNA]</scope>
    <source>
        <tissue evidence="4">Nenye</tissue>
    </source>
</reference>
<proteinExistence type="inferred from homology"/>
<feature type="region of interest" description="SAW" evidence="3">
    <location>
        <begin position="412"/>
        <end position="488"/>
    </location>
</feature>
<evidence type="ECO:0000256" key="1">
    <source>
        <dbReference type="ARBA" id="ARBA00023015"/>
    </source>
</evidence>
<dbReference type="PROSITE" id="PS50985">
    <property type="entry name" value="GRAS"/>
    <property type="match status" value="1"/>
</dbReference>
<protein>
    <submittedName>
        <fullName evidence="4">Uncharacterized protein</fullName>
    </submittedName>
</protein>
<evidence type="ECO:0000313" key="4">
    <source>
        <dbReference type="EMBL" id="KAL3516657.1"/>
    </source>
</evidence>
<organism evidence="4 5">
    <name type="scientific">Cinchona calisaya</name>
    <dbReference type="NCBI Taxonomy" id="153742"/>
    <lineage>
        <taxon>Eukaryota</taxon>
        <taxon>Viridiplantae</taxon>
        <taxon>Streptophyta</taxon>
        <taxon>Embryophyta</taxon>
        <taxon>Tracheophyta</taxon>
        <taxon>Spermatophyta</taxon>
        <taxon>Magnoliopsida</taxon>
        <taxon>eudicotyledons</taxon>
        <taxon>Gunneridae</taxon>
        <taxon>Pentapetalae</taxon>
        <taxon>asterids</taxon>
        <taxon>lamiids</taxon>
        <taxon>Gentianales</taxon>
        <taxon>Rubiaceae</taxon>
        <taxon>Cinchonoideae</taxon>
        <taxon>Cinchoneae</taxon>
        <taxon>Cinchona</taxon>
    </lineage>
</organism>
<evidence type="ECO:0000313" key="5">
    <source>
        <dbReference type="Proteomes" id="UP001630127"/>
    </source>
</evidence>
<evidence type="ECO:0000256" key="2">
    <source>
        <dbReference type="ARBA" id="ARBA00023163"/>
    </source>
</evidence>
<keyword evidence="5" id="KW-1185">Reference proteome</keyword>
<comment type="similarity">
    <text evidence="3">Belongs to the GRAS family.</text>
</comment>
<feature type="short sequence motif" description="LXXLL motif" evidence="3">
    <location>
        <begin position="327"/>
        <end position="331"/>
    </location>
</feature>
<dbReference type="InterPro" id="IPR005202">
    <property type="entry name" value="TF_GRAS"/>
</dbReference>
<dbReference type="Pfam" id="PF03514">
    <property type="entry name" value="GRAS"/>
    <property type="match status" value="1"/>
</dbReference>
<sequence length="490" mass="55716">MNPIQTNIRDLPHISHLAKENVESPSPPLTSLGLLKQCGTKLKRFRDEILNKQSSDDTPICTSITCQSLSSDRIMKLAKAQLLQLNSQKADVLSSVKGCFGAQSAGFPSEVAEDLELALLIQAAGEKVANKEFIYARKLLSMCDCSDFKTGRAVQRVVYYFAKALKERIDQEWGIISSDKLEGKMWMPMAEELDRIFLEPAMVACQQELPFCLETQFITTESILENVASAKRIHLIDFEIDNGSQWTLIMQAFAVRYECPLELLKITAVGMCKETMEETGKWLSSFAETINLPFSFKAVVSELKDLKEDFFELEADEVVAIDVAYRLWSLLVRPNYFEVLMAVIKNLKPCIILLKELEVNSNTPNFLERFNGSLFFFTAMFDCTKSCMEHQVLYRKLVEEGHFWGMIRNFITTEGIERALRHETIGFWRALFARFGIVETDLSPTALYQANLSLQSREHFHSCTSVMDGKCLILGWNGIPFQSISAWKFL</sequence>
<comment type="caution">
    <text evidence="4">The sequence shown here is derived from an EMBL/GenBank/DDBJ whole genome shotgun (WGS) entry which is preliminary data.</text>
</comment>
<dbReference type="Proteomes" id="UP001630127">
    <property type="component" value="Unassembled WGS sequence"/>
</dbReference>
<dbReference type="EMBL" id="JBJUIK010000010">
    <property type="protein sequence ID" value="KAL3516657.1"/>
    <property type="molecule type" value="Genomic_DNA"/>
</dbReference>
<comment type="caution">
    <text evidence="3">Lacks conserved residue(s) required for the propagation of feature annotation.</text>
</comment>
<dbReference type="PANTHER" id="PTHR31636">
    <property type="entry name" value="OSJNBA0084A10.13 PROTEIN-RELATED"/>
    <property type="match status" value="1"/>
</dbReference>
<name>A0ABD2ZAZ5_9GENT</name>
<accession>A0ABD2ZAZ5</accession>
<gene>
    <name evidence="4" type="ORF">ACH5RR_023559</name>
</gene>
<dbReference type="AlphaFoldDB" id="A0ABD2ZAZ5"/>